<sequence length="346" mass="35515">MAGRAPRGRITLDDVAARAGVSKGTVSKTLNGRSDVAEDTRRRVQEAVAALGYRPSTEPPAPTRSGSLAAVLDNLESPYISHVLQGVLAAADAAGTDLLVRVAPERPARETPDVARAWVRDQVAAGVVGVVGLTLGGAHALLAAAAEADLPFVMVDPVGVRDDSVVSIGATNWEGGRTATAHLLGLGHRRIAWVGGPAASAASRERFHGYAAALDQAGVEVDRSLVHEVPFTVDAGYRCGLELLAAAQPPTGVVCGDDEIAVGVLAAARERGVPVPARLSVVGFDDTPQATWTTPQLTTVHQPLTGMGRMAVETVLALAAGTQPASRQVQLVTTLVERGSTGPASG</sequence>
<keyword evidence="1" id="KW-0805">Transcription regulation</keyword>
<evidence type="ECO:0000259" key="4">
    <source>
        <dbReference type="PROSITE" id="PS50932"/>
    </source>
</evidence>
<dbReference type="Gene3D" id="1.10.260.40">
    <property type="entry name" value="lambda repressor-like DNA-binding domains"/>
    <property type="match status" value="1"/>
</dbReference>
<comment type="caution">
    <text evidence="5">The sequence shown here is derived from an EMBL/GenBank/DDBJ whole genome shotgun (WGS) entry which is preliminary data.</text>
</comment>
<evidence type="ECO:0000256" key="3">
    <source>
        <dbReference type="ARBA" id="ARBA00023163"/>
    </source>
</evidence>
<reference evidence="5 6" key="1">
    <citation type="submission" date="2023-07" db="EMBL/GenBank/DDBJ databases">
        <title>Sequencing the genomes of 1000 actinobacteria strains.</title>
        <authorList>
            <person name="Klenk H.-P."/>
        </authorList>
    </citation>
    <scope>NUCLEOTIDE SEQUENCE [LARGE SCALE GENOMIC DNA]</scope>
    <source>
        <strain evidence="5 6">DSM 14785</strain>
    </source>
</reference>
<proteinExistence type="predicted"/>
<evidence type="ECO:0000313" key="6">
    <source>
        <dbReference type="Proteomes" id="UP001240250"/>
    </source>
</evidence>
<name>A0ABU0GL97_9CELL</name>
<dbReference type="SMART" id="SM00354">
    <property type="entry name" value="HTH_LACI"/>
    <property type="match status" value="1"/>
</dbReference>
<dbReference type="CDD" id="cd01392">
    <property type="entry name" value="HTH_LacI"/>
    <property type="match status" value="1"/>
</dbReference>
<dbReference type="InterPro" id="IPR028082">
    <property type="entry name" value="Peripla_BP_I"/>
</dbReference>
<evidence type="ECO:0000256" key="1">
    <source>
        <dbReference type="ARBA" id="ARBA00023015"/>
    </source>
</evidence>
<dbReference type="InterPro" id="IPR010982">
    <property type="entry name" value="Lambda_DNA-bd_dom_sf"/>
</dbReference>
<dbReference type="Proteomes" id="UP001240250">
    <property type="component" value="Unassembled WGS sequence"/>
</dbReference>
<keyword evidence="2" id="KW-0238">DNA-binding</keyword>
<protein>
    <submittedName>
        <fullName evidence="5">LacI family transcriptional regulator</fullName>
    </submittedName>
</protein>
<feature type="domain" description="HTH lacI-type" evidence="4">
    <location>
        <begin position="10"/>
        <end position="56"/>
    </location>
</feature>
<evidence type="ECO:0000256" key="2">
    <source>
        <dbReference type="ARBA" id="ARBA00023125"/>
    </source>
</evidence>
<dbReference type="Pfam" id="PF13377">
    <property type="entry name" value="Peripla_BP_3"/>
    <property type="match status" value="1"/>
</dbReference>
<dbReference type="SUPFAM" id="SSF47413">
    <property type="entry name" value="lambda repressor-like DNA-binding domains"/>
    <property type="match status" value="1"/>
</dbReference>
<dbReference type="EMBL" id="JAUSVM010000001">
    <property type="protein sequence ID" value="MDQ0425395.1"/>
    <property type="molecule type" value="Genomic_DNA"/>
</dbReference>
<keyword evidence="3" id="KW-0804">Transcription</keyword>
<dbReference type="PROSITE" id="PS50932">
    <property type="entry name" value="HTH_LACI_2"/>
    <property type="match status" value="1"/>
</dbReference>
<keyword evidence="6" id="KW-1185">Reference proteome</keyword>
<dbReference type="RefSeq" id="WP_070320048.1">
    <property type="nucleotide sequence ID" value="NZ_JAUSVM010000001.1"/>
</dbReference>
<dbReference type="PANTHER" id="PTHR30146:SF153">
    <property type="entry name" value="LACTOSE OPERON REPRESSOR"/>
    <property type="match status" value="1"/>
</dbReference>
<organism evidence="5 6">
    <name type="scientific">Cellulomonas iranensis</name>
    <dbReference type="NCBI Taxonomy" id="76862"/>
    <lineage>
        <taxon>Bacteria</taxon>
        <taxon>Bacillati</taxon>
        <taxon>Actinomycetota</taxon>
        <taxon>Actinomycetes</taxon>
        <taxon>Micrococcales</taxon>
        <taxon>Cellulomonadaceae</taxon>
        <taxon>Cellulomonas</taxon>
    </lineage>
</organism>
<dbReference type="Gene3D" id="3.40.50.2300">
    <property type="match status" value="2"/>
</dbReference>
<evidence type="ECO:0000313" key="5">
    <source>
        <dbReference type="EMBL" id="MDQ0425395.1"/>
    </source>
</evidence>
<dbReference type="PANTHER" id="PTHR30146">
    <property type="entry name" value="LACI-RELATED TRANSCRIPTIONAL REPRESSOR"/>
    <property type="match status" value="1"/>
</dbReference>
<dbReference type="InterPro" id="IPR046335">
    <property type="entry name" value="LacI/GalR-like_sensor"/>
</dbReference>
<gene>
    <name evidence="5" type="ORF">JO380_001776</name>
</gene>
<dbReference type="SUPFAM" id="SSF53822">
    <property type="entry name" value="Periplasmic binding protein-like I"/>
    <property type="match status" value="1"/>
</dbReference>
<dbReference type="Pfam" id="PF00356">
    <property type="entry name" value="LacI"/>
    <property type="match status" value="1"/>
</dbReference>
<dbReference type="InterPro" id="IPR000843">
    <property type="entry name" value="HTH_LacI"/>
</dbReference>
<accession>A0ABU0GL97</accession>